<feature type="region of interest" description="Disordered" evidence="6">
    <location>
        <begin position="1"/>
        <end position="144"/>
    </location>
</feature>
<evidence type="ECO:0000256" key="6">
    <source>
        <dbReference type="SAM" id="MobiDB-lite"/>
    </source>
</evidence>
<evidence type="ECO:0000313" key="8">
    <source>
        <dbReference type="EMBL" id="SPN99681.1"/>
    </source>
</evidence>
<keyword evidence="2" id="KW-0677">Repeat</keyword>
<evidence type="ECO:0000256" key="5">
    <source>
        <dbReference type="PROSITE-ProRule" id="PRU00708"/>
    </source>
</evidence>
<reference evidence="8" key="1">
    <citation type="submission" date="2018-03" db="EMBL/GenBank/DDBJ databases">
        <authorList>
            <person name="Guldener U."/>
        </authorList>
    </citation>
    <scope>NUCLEOTIDE SEQUENCE</scope>
</reference>
<feature type="repeat" description="PPR" evidence="5">
    <location>
        <begin position="379"/>
        <end position="413"/>
    </location>
</feature>
<gene>
    <name evidence="8" type="ORF">DNG_02532</name>
</gene>
<evidence type="ECO:0000256" key="4">
    <source>
        <dbReference type="ARBA" id="ARBA00044511"/>
    </source>
</evidence>
<proteinExistence type="inferred from homology"/>
<feature type="domain" description="Pentatricopeptide repeat-containing protein-mitochondrial" evidence="7">
    <location>
        <begin position="345"/>
        <end position="472"/>
    </location>
</feature>
<dbReference type="Gene3D" id="1.25.40.10">
    <property type="entry name" value="Tetratricopeptide repeat domain"/>
    <property type="match status" value="1"/>
</dbReference>
<comment type="similarity">
    <text evidence="1">Belongs to the CCM1 family.</text>
</comment>
<dbReference type="PROSITE" id="PS51375">
    <property type="entry name" value="PPR"/>
    <property type="match status" value="1"/>
</dbReference>
<feature type="compositionally biased region" description="Basic and acidic residues" evidence="6">
    <location>
        <begin position="92"/>
        <end position="106"/>
    </location>
</feature>
<evidence type="ECO:0000313" key="9">
    <source>
        <dbReference type="Proteomes" id="UP001187682"/>
    </source>
</evidence>
<dbReference type="PANTHER" id="PTHR47447:SF17">
    <property type="entry name" value="OS12G0638900 PROTEIN"/>
    <property type="match status" value="1"/>
</dbReference>
<name>A0AAE8ST60_9PEZI</name>
<dbReference type="EMBL" id="ONZQ02000003">
    <property type="protein sequence ID" value="SPN99681.1"/>
    <property type="molecule type" value="Genomic_DNA"/>
</dbReference>
<feature type="compositionally biased region" description="Basic and acidic residues" evidence="6">
    <location>
        <begin position="125"/>
        <end position="138"/>
    </location>
</feature>
<dbReference type="AlphaFoldDB" id="A0AAE8ST60"/>
<sequence length="602" mass="65699">MSIPRILARPWRPLYTPSHPPRPGAPRGWPSSRPSSTSTSTTWGRGAGVAPRPERATQTAEVAPRIENPGPRIQKGPSWVEGKSPRAKNRAPRVEEPNHPRDKPSWAKETPSWVPHVPTSGVEKPPSRIKEPAPKTEDTSVGGNEIGAWDREAAKALIESHGPAFVLSRFEALAERQCRIDGSAGTLGEALREMRALGLTPTPAFYGTALAALAIHPDCLLRSTILDMMRKDWVKSTPEHRIHTALGLLRDGQYEMTLDELDDMHRDGVPVPPYLHEIFIFALARLGFFDEALASLRYRTAQDPPVAQDVLHFLLDTCSAAYHYTTTKHLWRSVTEDPAAAAPSDGILVNVLNTAARHADPSLALEALRHLTDRRVQLSFHHFEPVVEAYAGAGDPEGALRILCVMDSAGIRPGRDATRSLSSFLLSNPSRIPSCIAALEELGQNYKVPIAAPNAILEALVRSGDVPAAEALLARIETLTPNPPTVATFLPFLLAPDPPISACVSASRFRTLSLPAPDLARLAAHLAPHSLDAALRYLRRLDAAHRGPPDAWVAYPDAVRAVAVGLMRGRDERTWEFLAEMGRRNEPLAADVREMGRAGEIE</sequence>
<dbReference type="PANTHER" id="PTHR47447">
    <property type="entry name" value="OS03G0856100 PROTEIN"/>
    <property type="match status" value="1"/>
</dbReference>
<dbReference type="Proteomes" id="UP001187682">
    <property type="component" value="Unassembled WGS sequence"/>
</dbReference>
<keyword evidence="9" id="KW-1185">Reference proteome</keyword>
<feature type="compositionally biased region" description="Low complexity" evidence="6">
    <location>
        <begin position="25"/>
        <end position="44"/>
    </location>
</feature>
<dbReference type="InterPro" id="IPR011990">
    <property type="entry name" value="TPR-like_helical_dom_sf"/>
</dbReference>
<dbReference type="Pfam" id="PF23276">
    <property type="entry name" value="TPR_24"/>
    <property type="match status" value="1"/>
</dbReference>
<evidence type="ECO:0000256" key="3">
    <source>
        <dbReference type="ARBA" id="ARBA00044493"/>
    </source>
</evidence>
<dbReference type="InterPro" id="IPR002885">
    <property type="entry name" value="PPR_rpt"/>
</dbReference>
<accession>A0AAE8ST60</accession>
<protein>
    <recommendedName>
        <fullName evidence="7">Pentatricopeptide repeat-containing protein-mitochondrial domain-containing protein</fullName>
    </recommendedName>
</protein>
<dbReference type="InterPro" id="IPR057027">
    <property type="entry name" value="TPR_mt"/>
</dbReference>
<organism evidence="8 9">
    <name type="scientific">Cephalotrichum gorgonifer</name>
    <dbReference type="NCBI Taxonomy" id="2041049"/>
    <lineage>
        <taxon>Eukaryota</taxon>
        <taxon>Fungi</taxon>
        <taxon>Dikarya</taxon>
        <taxon>Ascomycota</taxon>
        <taxon>Pezizomycotina</taxon>
        <taxon>Sordariomycetes</taxon>
        <taxon>Hypocreomycetidae</taxon>
        <taxon>Microascales</taxon>
        <taxon>Microascaceae</taxon>
        <taxon>Cephalotrichum</taxon>
    </lineage>
</organism>
<evidence type="ECO:0000256" key="1">
    <source>
        <dbReference type="ARBA" id="ARBA00006192"/>
    </source>
</evidence>
<comment type="function">
    <text evidence="3">Regulates mitochondrial small subunit maturation by controlling 15S rRNA 5'-end processing. Localizes to the 5' precursor of the 15S rRNA in a position that is subsequently occupied by mS47 in the mature yeast mtSSU. Uses structure and sequence-specific RNA recognition, binding to a single-stranded region of the precursor and specifically recognizing bases -6 to -1. The exchange of Ccm1 for mS47 is coupled to the irreversible removal of precursor rRNA that is accompanied by conformational changes of the mitoribosomal proteins uS5m and mS26. These conformational changes signal completion of 5'-end rRNA processing through protection of the mature 5'-end of the 15S rRNA and stabilization of mS47. The removal of the 5' precursor together with the dissociation of Ccm1 may be catalyzed by the 5'-3' exoribonuclease Pet127. Involved in the specific removal of group I introns in mitochondrial encoded transcripts.</text>
</comment>
<evidence type="ECO:0000259" key="7">
    <source>
        <dbReference type="Pfam" id="PF23276"/>
    </source>
</evidence>
<evidence type="ECO:0000256" key="2">
    <source>
        <dbReference type="ARBA" id="ARBA00022737"/>
    </source>
</evidence>
<comment type="subunit">
    <text evidence="4">Binds to mitochondrial small subunit 15S rRNA.</text>
</comment>
<comment type="caution">
    <text evidence="8">The sequence shown here is derived from an EMBL/GenBank/DDBJ whole genome shotgun (WGS) entry which is preliminary data.</text>
</comment>